<dbReference type="Gene3D" id="2.40.50.180">
    <property type="entry name" value="CheA-289, Domain 4"/>
    <property type="match status" value="1"/>
</dbReference>
<sequence length="295" mass="33231">MISREKEDILLESGTNELEIVMFSIGEETYGINVLKVREIIQPLPVTKTPNAHPHVEGIIRLRNEIMPVVNTAKVLGYTHETAGTDKFIICELNQMKVAFHVESVSRIHRISWKQIEEPEQLIQGDHSHTIGVIKREEGMTLLLDYEKMISDINPKAGIQPQTIVRGLRPERASKRVLVAEDSPILQQLILDTLERAGYEQIAKSTNGEDAWNQLAAAEKVPDIVISDIEMPKMDGHHLTKKIKELAKTKDIPVILFSSLITDDLYHKGVKVGADEQVSKPEIGTLIQKMDKLLF</sequence>
<feature type="domain" description="Response regulatory" evidence="2">
    <location>
        <begin position="176"/>
        <end position="295"/>
    </location>
</feature>
<keyword evidence="5" id="KW-1185">Reference proteome</keyword>
<dbReference type="GO" id="GO:0000160">
    <property type="term" value="P:phosphorelay signal transduction system"/>
    <property type="evidence" value="ECO:0007669"/>
    <property type="project" value="InterPro"/>
</dbReference>
<gene>
    <name evidence="4" type="ORF">ATL39_2864</name>
</gene>
<dbReference type="Pfam" id="PF01584">
    <property type="entry name" value="CheW"/>
    <property type="match status" value="1"/>
</dbReference>
<evidence type="ECO:0000313" key="5">
    <source>
        <dbReference type="Proteomes" id="UP000285120"/>
    </source>
</evidence>
<dbReference type="PIRSF" id="PIRSF002867">
    <property type="entry name" value="CheV"/>
    <property type="match status" value="1"/>
</dbReference>
<dbReference type="PROSITE" id="PS50110">
    <property type="entry name" value="RESPONSE_REGULATORY"/>
    <property type="match status" value="1"/>
</dbReference>
<organism evidence="4 5">
    <name type="scientific">Sinobaca qinghaiensis</name>
    <dbReference type="NCBI Taxonomy" id="342944"/>
    <lineage>
        <taxon>Bacteria</taxon>
        <taxon>Bacillati</taxon>
        <taxon>Bacillota</taxon>
        <taxon>Bacilli</taxon>
        <taxon>Bacillales</taxon>
        <taxon>Sporolactobacillaceae</taxon>
        <taxon>Sinobaca</taxon>
    </lineage>
</organism>
<dbReference type="OrthoDB" id="9806105at2"/>
<feature type="domain" description="CheW-like" evidence="3">
    <location>
        <begin position="17"/>
        <end position="155"/>
    </location>
</feature>
<dbReference type="PANTHER" id="PTHR47233:SF3">
    <property type="entry name" value="CHEMOTAXIS PROTEIN CHEV"/>
    <property type="match status" value="1"/>
</dbReference>
<proteinExistence type="predicted"/>
<dbReference type="SUPFAM" id="SSF50341">
    <property type="entry name" value="CheW-like"/>
    <property type="match status" value="1"/>
</dbReference>
<name>A0A419UWD7_9BACL</name>
<evidence type="ECO:0000256" key="1">
    <source>
        <dbReference type="PROSITE-ProRule" id="PRU00169"/>
    </source>
</evidence>
<dbReference type="InterPro" id="IPR036061">
    <property type="entry name" value="CheW-like_dom_sf"/>
</dbReference>
<dbReference type="Gene3D" id="2.30.30.40">
    <property type="entry name" value="SH3 Domains"/>
    <property type="match status" value="1"/>
</dbReference>
<dbReference type="InterPro" id="IPR002545">
    <property type="entry name" value="CheW-lke_dom"/>
</dbReference>
<dbReference type="InterPro" id="IPR024181">
    <property type="entry name" value="Chemotax_regulator_CheV"/>
</dbReference>
<keyword evidence="1" id="KW-0597">Phosphoprotein</keyword>
<dbReference type="PROSITE" id="PS50851">
    <property type="entry name" value="CHEW"/>
    <property type="match status" value="1"/>
</dbReference>
<dbReference type="GO" id="GO:0006935">
    <property type="term" value="P:chemotaxis"/>
    <property type="evidence" value="ECO:0007669"/>
    <property type="project" value="InterPro"/>
</dbReference>
<dbReference type="SUPFAM" id="SSF52172">
    <property type="entry name" value="CheY-like"/>
    <property type="match status" value="1"/>
</dbReference>
<protein>
    <submittedName>
        <fullName evidence="4">Two-component system chemotaxis response regulator CheV</fullName>
    </submittedName>
</protein>
<dbReference type="SMART" id="SM00260">
    <property type="entry name" value="CheW"/>
    <property type="match status" value="1"/>
</dbReference>
<evidence type="ECO:0000313" key="4">
    <source>
        <dbReference type="EMBL" id="RKD69446.1"/>
    </source>
</evidence>
<accession>A0A419UWD7</accession>
<dbReference type="EMBL" id="RAPK01000011">
    <property type="protein sequence ID" value="RKD69446.1"/>
    <property type="molecule type" value="Genomic_DNA"/>
</dbReference>
<dbReference type="InterPro" id="IPR011006">
    <property type="entry name" value="CheY-like_superfamily"/>
</dbReference>
<dbReference type="RefSeq" id="WP_120194019.1">
    <property type="nucleotide sequence ID" value="NZ_RAPK01000011.1"/>
</dbReference>
<dbReference type="AlphaFoldDB" id="A0A419UWD7"/>
<evidence type="ECO:0000259" key="3">
    <source>
        <dbReference type="PROSITE" id="PS50851"/>
    </source>
</evidence>
<dbReference type="Gene3D" id="3.40.50.2300">
    <property type="match status" value="1"/>
</dbReference>
<comment type="caution">
    <text evidence="4">The sequence shown here is derived from an EMBL/GenBank/DDBJ whole genome shotgun (WGS) entry which is preliminary data.</text>
</comment>
<dbReference type="SMART" id="SM00448">
    <property type="entry name" value="REC"/>
    <property type="match status" value="1"/>
</dbReference>
<evidence type="ECO:0000259" key="2">
    <source>
        <dbReference type="PROSITE" id="PS50110"/>
    </source>
</evidence>
<reference evidence="4 5" key="1">
    <citation type="submission" date="2018-09" db="EMBL/GenBank/DDBJ databases">
        <title>Genomic Encyclopedia of Archaeal and Bacterial Type Strains, Phase II (KMG-II): from individual species to whole genera.</title>
        <authorList>
            <person name="Goeker M."/>
        </authorList>
    </citation>
    <scope>NUCLEOTIDE SEQUENCE [LARGE SCALE GENOMIC DNA]</scope>
    <source>
        <strain evidence="4 5">DSM 17008</strain>
    </source>
</reference>
<dbReference type="PANTHER" id="PTHR47233">
    <property type="entry name" value="CHEMOTAXIS PROTEIN CHEV"/>
    <property type="match status" value="1"/>
</dbReference>
<dbReference type="InterPro" id="IPR001789">
    <property type="entry name" value="Sig_transdc_resp-reg_receiver"/>
</dbReference>
<dbReference type="Proteomes" id="UP000285120">
    <property type="component" value="Unassembled WGS sequence"/>
</dbReference>
<feature type="modified residue" description="4-aspartylphosphate" evidence="1">
    <location>
        <position position="228"/>
    </location>
</feature>
<dbReference type="Pfam" id="PF00072">
    <property type="entry name" value="Response_reg"/>
    <property type="match status" value="1"/>
</dbReference>